<evidence type="ECO:0000313" key="4">
    <source>
        <dbReference type="EMBL" id="PRY02268.1"/>
    </source>
</evidence>
<dbReference type="Gene3D" id="3.90.850.10">
    <property type="entry name" value="Fumarylacetoacetase-like, C-terminal domain"/>
    <property type="match status" value="1"/>
</dbReference>
<dbReference type="PANTHER" id="PTHR11820:SF7">
    <property type="entry name" value="ACYLPYRUVASE FAHD1, MITOCHONDRIAL"/>
    <property type="match status" value="1"/>
</dbReference>
<dbReference type="GO" id="GO:0016853">
    <property type="term" value="F:isomerase activity"/>
    <property type="evidence" value="ECO:0007669"/>
    <property type="project" value="UniProtKB-ARBA"/>
</dbReference>
<dbReference type="InterPro" id="IPR011234">
    <property type="entry name" value="Fumarylacetoacetase-like_C"/>
</dbReference>
<dbReference type="GO" id="GO:0018773">
    <property type="term" value="F:acetylpyruvate hydrolase activity"/>
    <property type="evidence" value="ECO:0007669"/>
    <property type="project" value="TreeGrafter"/>
</dbReference>
<feature type="domain" description="Rv2993c-like N-terminal" evidence="3">
    <location>
        <begin position="1"/>
        <end position="68"/>
    </location>
</feature>
<dbReference type="GO" id="GO:0019752">
    <property type="term" value="P:carboxylic acid metabolic process"/>
    <property type="evidence" value="ECO:0007669"/>
    <property type="project" value="UniProtKB-ARBA"/>
</dbReference>
<dbReference type="AlphaFoldDB" id="A0A2T0QEC4"/>
<dbReference type="SUPFAM" id="SSF56529">
    <property type="entry name" value="FAH"/>
    <property type="match status" value="1"/>
</dbReference>
<dbReference type="RefSeq" id="WP_106239527.1">
    <property type="nucleotide sequence ID" value="NZ_PVZC01000001.1"/>
</dbReference>
<evidence type="ECO:0000256" key="1">
    <source>
        <dbReference type="ARBA" id="ARBA00022723"/>
    </source>
</evidence>
<keyword evidence="1" id="KW-0479">Metal-binding</keyword>
<reference evidence="4 5" key="1">
    <citation type="submission" date="2018-03" db="EMBL/GenBank/DDBJ databases">
        <title>Genomic Encyclopedia of Archaeal and Bacterial Type Strains, Phase II (KMG-II): from individual species to whole genera.</title>
        <authorList>
            <person name="Goeker M."/>
        </authorList>
    </citation>
    <scope>NUCLEOTIDE SEQUENCE [LARGE SCALE GENOMIC DNA]</scope>
    <source>
        <strain evidence="4 5">DSM 45601</strain>
    </source>
</reference>
<evidence type="ECO:0000313" key="5">
    <source>
        <dbReference type="Proteomes" id="UP000237846"/>
    </source>
</evidence>
<dbReference type="OrthoDB" id="9805307at2"/>
<feature type="domain" description="Fumarylacetoacetase-like C-terminal" evidence="2">
    <location>
        <begin position="76"/>
        <end position="291"/>
    </location>
</feature>
<dbReference type="Pfam" id="PF10370">
    <property type="entry name" value="Rv2993c-like_N"/>
    <property type="match status" value="1"/>
</dbReference>
<evidence type="ECO:0000259" key="2">
    <source>
        <dbReference type="Pfam" id="PF01557"/>
    </source>
</evidence>
<comment type="caution">
    <text evidence="4">The sequence shown here is derived from an EMBL/GenBank/DDBJ whole genome shotgun (WGS) entry which is preliminary data.</text>
</comment>
<organism evidence="4 5">
    <name type="scientific">Allonocardiopsis opalescens</name>
    <dbReference type="NCBI Taxonomy" id="1144618"/>
    <lineage>
        <taxon>Bacteria</taxon>
        <taxon>Bacillati</taxon>
        <taxon>Actinomycetota</taxon>
        <taxon>Actinomycetes</taxon>
        <taxon>Streptosporangiales</taxon>
        <taxon>Allonocardiopsis</taxon>
    </lineage>
</organism>
<sequence>MKLVRYRYGGREAVGVLDAERAVVRAVDGAGGQAPELVDLIRDWSALPAGGPPTGAELPLDELTLLAPLPRPARNIFCVGKNYHDHSEEFAGSGFDSSDGKGAPAVPSLPIFFTKVAGSVIGPGDPIEPHTGVTAALDYEVELAVIIGTGGRGITEADSWNHIWGYTIVNDITARDLQRDHKQWFLGKSLDTFCPMGPWAVSADEVKATELTVETHVNGERRQHANTRDLIFGIPELIATLSAGITLEPGDIIATGTPAGVGLGFDPPRFLGSGDEVSVSISGLGTLSNPVGPATG</sequence>
<dbReference type="FunFam" id="3.90.850.10:FF:000002">
    <property type="entry name" value="2-hydroxyhepta-2,4-diene-1,7-dioate isomerase"/>
    <property type="match status" value="1"/>
</dbReference>
<dbReference type="Pfam" id="PF01557">
    <property type="entry name" value="FAA_hydrolase"/>
    <property type="match status" value="1"/>
</dbReference>
<dbReference type="InterPro" id="IPR036663">
    <property type="entry name" value="Fumarylacetoacetase_C_sf"/>
</dbReference>
<name>A0A2T0QEC4_9ACTN</name>
<dbReference type="GO" id="GO:0046872">
    <property type="term" value="F:metal ion binding"/>
    <property type="evidence" value="ECO:0007669"/>
    <property type="project" value="UniProtKB-KW"/>
</dbReference>
<evidence type="ECO:0000259" key="3">
    <source>
        <dbReference type="Pfam" id="PF10370"/>
    </source>
</evidence>
<proteinExistence type="predicted"/>
<dbReference type="EMBL" id="PVZC01000001">
    <property type="protein sequence ID" value="PRY02268.1"/>
    <property type="molecule type" value="Genomic_DNA"/>
</dbReference>
<accession>A0A2T0QEC4</accession>
<dbReference type="InterPro" id="IPR018833">
    <property type="entry name" value="Rv2993c-like_N"/>
</dbReference>
<dbReference type="PANTHER" id="PTHR11820">
    <property type="entry name" value="ACYLPYRUVASE"/>
    <property type="match status" value="1"/>
</dbReference>
<keyword evidence="5" id="KW-1185">Reference proteome</keyword>
<gene>
    <name evidence="4" type="ORF">CLV72_101870</name>
</gene>
<protein>
    <submittedName>
        <fullName evidence="4">2-keto-4-pentenoate hydratase/2-oxohepta-3-ene-1,7-dioic acid hydratase in catechol pathway</fullName>
    </submittedName>
</protein>
<dbReference type="Proteomes" id="UP000237846">
    <property type="component" value="Unassembled WGS sequence"/>
</dbReference>